<feature type="transmembrane region" description="Helical" evidence="7">
    <location>
        <begin position="207"/>
        <end position="226"/>
    </location>
</feature>
<evidence type="ECO:0000313" key="9">
    <source>
        <dbReference type="Proteomes" id="UP001162834"/>
    </source>
</evidence>
<evidence type="ECO:0000256" key="2">
    <source>
        <dbReference type="ARBA" id="ARBA00022475"/>
    </source>
</evidence>
<keyword evidence="3 7" id="KW-0812">Transmembrane</keyword>
<comment type="subcellular location">
    <subcellularLocation>
        <location evidence="1">Cell membrane</location>
        <topology evidence="1">Multi-pass membrane protein</topology>
    </subcellularLocation>
</comment>
<feature type="transmembrane region" description="Helical" evidence="7">
    <location>
        <begin position="118"/>
        <end position="136"/>
    </location>
</feature>
<sequence length="341" mass="35262">MRGAARRVLQEYGLVLVLVVLIAVVAIREPSFVEGQSLLNLLEQWAPVGIMAVAGTFVIISGGFDFSVGGIFALATVCFAGFAGHVPVGVAFIAALGVGLFLGVTNGLVITKLRVNPFIATLAMGQIAHGIGLVYTDGTPFIVEGDSFAALGLNQIGPFVIPSVVMILAFLVGGFVLSRTTYGRSMYALGGNRDAARLSGIKVDRRLITAYAVSGVSAALAGAFMASRLGTGQADASAGIEFDVVIAIVLGGTAISGGFGAMWRTAVGLGLLAVMQNGFDSLQINPFYQVVIKGVVLIIAVAWDEYVRRRKENPAISEPIAPPPRAGRPGESAVAPSEAPT</sequence>
<accession>A0A9E6Y2K0</accession>
<feature type="transmembrane region" description="Helical" evidence="7">
    <location>
        <begin position="246"/>
        <end position="274"/>
    </location>
</feature>
<dbReference type="GO" id="GO:0022857">
    <property type="term" value="F:transmembrane transporter activity"/>
    <property type="evidence" value="ECO:0007669"/>
    <property type="project" value="InterPro"/>
</dbReference>
<feature type="transmembrane region" description="Helical" evidence="7">
    <location>
        <begin position="156"/>
        <end position="177"/>
    </location>
</feature>
<proteinExistence type="predicted"/>
<gene>
    <name evidence="8" type="primary">rbsC_12</name>
    <name evidence="8" type="ORF">DSM104329_04726</name>
</gene>
<evidence type="ECO:0000313" key="8">
    <source>
        <dbReference type="EMBL" id="UGS38302.1"/>
    </source>
</evidence>
<evidence type="ECO:0000256" key="7">
    <source>
        <dbReference type="SAM" id="Phobius"/>
    </source>
</evidence>
<feature type="transmembrane region" description="Helical" evidence="7">
    <location>
        <begin position="12"/>
        <end position="32"/>
    </location>
</feature>
<evidence type="ECO:0000256" key="4">
    <source>
        <dbReference type="ARBA" id="ARBA00022989"/>
    </source>
</evidence>
<evidence type="ECO:0000256" key="1">
    <source>
        <dbReference type="ARBA" id="ARBA00004651"/>
    </source>
</evidence>
<organism evidence="8 9">
    <name type="scientific">Capillimicrobium parvum</name>
    <dbReference type="NCBI Taxonomy" id="2884022"/>
    <lineage>
        <taxon>Bacteria</taxon>
        <taxon>Bacillati</taxon>
        <taxon>Actinomycetota</taxon>
        <taxon>Thermoleophilia</taxon>
        <taxon>Solirubrobacterales</taxon>
        <taxon>Capillimicrobiaceae</taxon>
        <taxon>Capillimicrobium</taxon>
    </lineage>
</organism>
<dbReference type="CDD" id="cd06579">
    <property type="entry name" value="TM_PBP1_transp_AraH_like"/>
    <property type="match status" value="1"/>
</dbReference>
<evidence type="ECO:0000256" key="6">
    <source>
        <dbReference type="SAM" id="MobiDB-lite"/>
    </source>
</evidence>
<dbReference type="AlphaFoldDB" id="A0A9E6Y2K0"/>
<dbReference type="Pfam" id="PF02653">
    <property type="entry name" value="BPD_transp_2"/>
    <property type="match status" value="1"/>
</dbReference>
<dbReference type="EMBL" id="CP087164">
    <property type="protein sequence ID" value="UGS38302.1"/>
    <property type="molecule type" value="Genomic_DNA"/>
</dbReference>
<keyword evidence="2" id="KW-1003">Cell membrane</keyword>
<feature type="transmembrane region" description="Helical" evidence="7">
    <location>
        <begin position="67"/>
        <end position="84"/>
    </location>
</feature>
<protein>
    <submittedName>
        <fullName evidence="8">Ribose import permease protein RbsC</fullName>
    </submittedName>
</protein>
<keyword evidence="4 7" id="KW-1133">Transmembrane helix</keyword>
<dbReference type="KEGG" id="sbae:DSM104329_04726"/>
<dbReference type="PANTHER" id="PTHR32196">
    <property type="entry name" value="ABC TRANSPORTER PERMEASE PROTEIN YPHD-RELATED-RELATED"/>
    <property type="match status" value="1"/>
</dbReference>
<dbReference type="Proteomes" id="UP001162834">
    <property type="component" value="Chromosome"/>
</dbReference>
<keyword evidence="5 7" id="KW-0472">Membrane</keyword>
<dbReference type="GO" id="GO:0005886">
    <property type="term" value="C:plasma membrane"/>
    <property type="evidence" value="ECO:0007669"/>
    <property type="project" value="UniProtKB-SubCell"/>
</dbReference>
<dbReference type="InterPro" id="IPR001851">
    <property type="entry name" value="ABC_transp_permease"/>
</dbReference>
<feature type="transmembrane region" description="Helical" evidence="7">
    <location>
        <begin position="90"/>
        <end position="111"/>
    </location>
</feature>
<reference evidence="8" key="1">
    <citation type="journal article" date="2022" name="Int. J. Syst. Evol. Microbiol.">
        <title>Pseudomonas aegrilactucae sp. nov. and Pseudomonas morbosilactucae sp. nov., pathogens causing bacterial rot of lettuce in Japan.</title>
        <authorList>
            <person name="Sawada H."/>
            <person name="Fujikawa T."/>
            <person name="Satou M."/>
        </authorList>
    </citation>
    <scope>NUCLEOTIDE SEQUENCE</scope>
    <source>
        <strain evidence="8">0166_1</strain>
    </source>
</reference>
<keyword evidence="9" id="KW-1185">Reference proteome</keyword>
<feature type="transmembrane region" description="Helical" evidence="7">
    <location>
        <begin position="44"/>
        <end position="60"/>
    </location>
</feature>
<feature type="region of interest" description="Disordered" evidence="6">
    <location>
        <begin position="313"/>
        <end position="341"/>
    </location>
</feature>
<evidence type="ECO:0000256" key="3">
    <source>
        <dbReference type="ARBA" id="ARBA00022692"/>
    </source>
</evidence>
<name>A0A9E6Y2K0_9ACTN</name>
<evidence type="ECO:0000256" key="5">
    <source>
        <dbReference type="ARBA" id="ARBA00023136"/>
    </source>
</evidence>
<feature type="transmembrane region" description="Helical" evidence="7">
    <location>
        <begin position="286"/>
        <end position="303"/>
    </location>
</feature>